<organism evidence="2 3">
    <name type="scientific">Halomonas casei</name>
    <dbReference type="NCBI Taxonomy" id="2742613"/>
    <lineage>
        <taxon>Bacteria</taxon>
        <taxon>Pseudomonadati</taxon>
        <taxon>Pseudomonadota</taxon>
        <taxon>Gammaproteobacteria</taxon>
        <taxon>Oceanospirillales</taxon>
        <taxon>Halomonadaceae</taxon>
        <taxon>Halomonas</taxon>
    </lineage>
</organism>
<dbReference type="RefSeq" id="WP_192535893.1">
    <property type="nucleotide sequence ID" value="NZ_CP189763.1"/>
</dbReference>
<protein>
    <submittedName>
        <fullName evidence="2">Uncharacterized protein</fullName>
    </submittedName>
</protein>
<reference evidence="2 3" key="1">
    <citation type="submission" date="2020-07" db="EMBL/GenBank/DDBJ databases">
        <title>Halophilic bacteria isolated from french cheeses.</title>
        <authorList>
            <person name="Kothe C.I."/>
            <person name="Farah-Kraiem B."/>
            <person name="Renault P."/>
            <person name="Dridi B."/>
        </authorList>
    </citation>
    <scope>NUCLEOTIDE SEQUENCE [LARGE SCALE GENOMIC DNA]</scope>
    <source>
        <strain evidence="2 3">FME1</strain>
    </source>
</reference>
<feature type="region of interest" description="Disordered" evidence="1">
    <location>
        <begin position="75"/>
        <end position="95"/>
    </location>
</feature>
<name>A0ABR9EXR1_9GAMM</name>
<keyword evidence="3" id="KW-1185">Reference proteome</keyword>
<comment type="caution">
    <text evidence="2">The sequence shown here is derived from an EMBL/GenBank/DDBJ whole genome shotgun (WGS) entry which is preliminary data.</text>
</comment>
<sequence length="95" mass="10628">MIGADTNAMVIQLEWMQSTGSADFDEMREATASMIRALANLQVKMGGMTHADRRELLKTVDKLCPKKELSEGERLHLERDLKRNGPVSRLKGGRS</sequence>
<gene>
    <name evidence="2" type="ORF">EI168_02695</name>
</gene>
<accession>A0ABR9EXR1</accession>
<evidence type="ECO:0000313" key="2">
    <source>
        <dbReference type="EMBL" id="MBE0399017.1"/>
    </source>
</evidence>
<dbReference type="Proteomes" id="UP001645039">
    <property type="component" value="Unassembled WGS sequence"/>
</dbReference>
<dbReference type="EMBL" id="RRZD01000002">
    <property type="protein sequence ID" value="MBE0399017.1"/>
    <property type="molecule type" value="Genomic_DNA"/>
</dbReference>
<evidence type="ECO:0000313" key="3">
    <source>
        <dbReference type="Proteomes" id="UP001645039"/>
    </source>
</evidence>
<proteinExistence type="predicted"/>
<evidence type="ECO:0000256" key="1">
    <source>
        <dbReference type="SAM" id="MobiDB-lite"/>
    </source>
</evidence>